<dbReference type="InterPro" id="IPR038389">
    <property type="entry name" value="PSMG2_sf"/>
</dbReference>
<evidence type="ECO:0000313" key="2">
    <source>
        <dbReference type="Proteomes" id="UP001519363"/>
    </source>
</evidence>
<dbReference type="InterPro" id="IPR008492">
    <property type="entry name" value="Rv2714-like"/>
</dbReference>
<dbReference type="SUPFAM" id="SSF159659">
    <property type="entry name" value="Cgl1923-like"/>
    <property type="match status" value="1"/>
</dbReference>
<protein>
    <submittedName>
        <fullName evidence="1">ATP-grasp superfamily ATP-dependent carboligase</fullName>
    </submittedName>
</protein>
<dbReference type="Proteomes" id="UP001519363">
    <property type="component" value="Unassembled WGS sequence"/>
</dbReference>
<dbReference type="Pfam" id="PF09754">
    <property type="entry name" value="PAC2"/>
    <property type="match status" value="1"/>
</dbReference>
<dbReference type="Gene3D" id="1.10.287.100">
    <property type="match status" value="1"/>
</dbReference>
<dbReference type="Gene3D" id="3.40.50.10900">
    <property type="entry name" value="PAC-like subunit"/>
    <property type="match status" value="1"/>
</dbReference>
<dbReference type="EMBL" id="JAGIOO010000001">
    <property type="protein sequence ID" value="MBP2477995.1"/>
    <property type="molecule type" value="Genomic_DNA"/>
</dbReference>
<name>A0ABS5AN73_9PSEU</name>
<keyword evidence="2" id="KW-1185">Reference proteome</keyword>
<dbReference type="InterPro" id="IPR019151">
    <property type="entry name" value="Proteasome_assmbl_chaperone_2"/>
</dbReference>
<accession>A0ABS5AN73</accession>
<dbReference type="RefSeq" id="WP_086784494.1">
    <property type="nucleotide sequence ID" value="NZ_JAGIOO010000001.1"/>
</dbReference>
<proteinExistence type="predicted"/>
<comment type="caution">
    <text evidence="1">The sequence shown here is derived from an EMBL/GenBank/DDBJ whole genome shotgun (WGS) entry which is preliminary data.</text>
</comment>
<organism evidence="1 2">
    <name type="scientific">Crossiella equi</name>
    <dbReference type="NCBI Taxonomy" id="130796"/>
    <lineage>
        <taxon>Bacteria</taxon>
        <taxon>Bacillati</taxon>
        <taxon>Actinomycetota</taxon>
        <taxon>Actinomycetes</taxon>
        <taxon>Pseudonocardiales</taxon>
        <taxon>Pseudonocardiaceae</taxon>
        <taxon>Crossiella</taxon>
    </lineage>
</organism>
<dbReference type="PIRSF" id="PIRSF028754">
    <property type="entry name" value="UCP028754"/>
    <property type="match status" value="1"/>
</dbReference>
<sequence length="307" mass="34054">MAVEPENLYEVDSDVPDLTGAVLLHHFDGFMDAGAAGRVLAEHLLETYEHRVIARFDVDGLIDYRSRRPLMTYETDRWADFAAPELVVYLLHDGIGNPFLLLSGPEPDLRWEAFTAAVRDLVERWGVRLTVGFHGIPMGVPHTRPLGVVAHATRPELISEHQPFFNRVQVPGNVSALLELRLGEAGHDAVGFAAQVPHYLAQSTYPTVAMTLLDHVVRTTGLVLPADSLRETARRADAEVQRQMRQSEEIAQVVGALERQYDAFAEAAGKESLLLETAEDMPSADELGAEVERFLAEQQGFNDPRDN</sequence>
<gene>
    <name evidence="1" type="ORF">JOF53_006867</name>
</gene>
<evidence type="ECO:0000313" key="1">
    <source>
        <dbReference type="EMBL" id="MBP2477995.1"/>
    </source>
</evidence>
<reference evidence="1 2" key="1">
    <citation type="submission" date="2021-03" db="EMBL/GenBank/DDBJ databases">
        <title>Sequencing the genomes of 1000 actinobacteria strains.</title>
        <authorList>
            <person name="Klenk H.-P."/>
        </authorList>
    </citation>
    <scope>NUCLEOTIDE SEQUENCE [LARGE SCALE GENOMIC DNA]</scope>
    <source>
        <strain evidence="1 2">DSM 44580</strain>
    </source>
</reference>